<protein>
    <submittedName>
        <fullName evidence="3">NAD(P)-dependent dehydrogenase (Short-subunit alcohol dehydrogenase family)</fullName>
    </submittedName>
</protein>
<sequence length="271" mass="28225">MSESYWNGKTFIVTGGARGQGAAEVNRLLALGANAVVVDPLSPDSADWAIDRAPDSRLRLVAGGVQLESTWREVLEAVAAIGAPLAGLVNNAGITLRKTVTQTSLEEWERLLSVNLTGAYLGIRMTAPVMMDGGSIVNVSSTAGLTGYFSAAYTASKWGLRGLAKAAAIELAPRKIRVNTVCPGLVDTPMINRPNGGYGHDQARAFFEGNRSLTPLARGADPDEVAGAVIFLLGPDSRFVTATDLAVDGGMIGGGIYSHIGRSVGTVQDAL</sequence>
<dbReference type="SUPFAM" id="SSF51735">
    <property type="entry name" value="NAD(P)-binding Rossmann-fold domains"/>
    <property type="match status" value="1"/>
</dbReference>
<evidence type="ECO:0000313" key="3">
    <source>
        <dbReference type="EMBL" id="MBB4038816.1"/>
    </source>
</evidence>
<dbReference type="PRINTS" id="PR00080">
    <property type="entry name" value="SDRFAMILY"/>
</dbReference>
<dbReference type="GO" id="GO:0016616">
    <property type="term" value="F:oxidoreductase activity, acting on the CH-OH group of donors, NAD or NADP as acceptor"/>
    <property type="evidence" value="ECO:0007669"/>
    <property type="project" value="TreeGrafter"/>
</dbReference>
<dbReference type="Gene3D" id="3.40.50.720">
    <property type="entry name" value="NAD(P)-binding Rossmann-like Domain"/>
    <property type="match status" value="1"/>
</dbReference>
<dbReference type="PANTHER" id="PTHR42760">
    <property type="entry name" value="SHORT-CHAIN DEHYDROGENASES/REDUCTASES FAMILY MEMBER"/>
    <property type="match status" value="1"/>
</dbReference>
<dbReference type="EMBL" id="JACIDC010000001">
    <property type="protein sequence ID" value="MBB4038816.1"/>
    <property type="molecule type" value="Genomic_DNA"/>
</dbReference>
<comment type="similarity">
    <text evidence="1">Belongs to the short-chain dehydrogenases/reductases (SDR) family.</text>
</comment>
<keyword evidence="4" id="KW-1185">Reference proteome</keyword>
<organism evidence="3 4">
    <name type="scientific">Microvirga flocculans</name>
    <dbReference type="NCBI Taxonomy" id="217168"/>
    <lineage>
        <taxon>Bacteria</taxon>
        <taxon>Pseudomonadati</taxon>
        <taxon>Pseudomonadota</taxon>
        <taxon>Alphaproteobacteria</taxon>
        <taxon>Hyphomicrobiales</taxon>
        <taxon>Methylobacteriaceae</taxon>
        <taxon>Microvirga</taxon>
    </lineage>
</organism>
<dbReference type="InterPro" id="IPR020904">
    <property type="entry name" value="Sc_DH/Rdtase_CS"/>
</dbReference>
<dbReference type="Proteomes" id="UP000519439">
    <property type="component" value="Unassembled WGS sequence"/>
</dbReference>
<dbReference type="Pfam" id="PF13561">
    <property type="entry name" value="adh_short_C2"/>
    <property type="match status" value="1"/>
</dbReference>
<dbReference type="PRINTS" id="PR00081">
    <property type="entry name" value="GDHRDH"/>
</dbReference>
<accession>A0A7W6ICU9</accession>
<dbReference type="PROSITE" id="PS00061">
    <property type="entry name" value="ADH_SHORT"/>
    <property type="match status" value="1"/>
</dbReference>
<dbReference type="PANTHER" id="PTHR42760:SF133">
    <property type="entry name" value="3-OXOACYL-[ACYL-CARRIER-PROTEIN] REDUCTASE"/>
    <property type="match status" value="1"/>
</dbReference>
<evidence type="ECO:0000256" key="1">
    <source>
        <dbReference type="ARBA" id="ARBA00006484"/>
    </source>
</evidence>
<dbReference type="InterPro" id="IPR002347">
    <property type="entry name" value="SDR_fam"/>
</dbReference>
<comment type="caution">
    <text evidence="3">The sequence shown here is derived from an EMBL/GenBank/DDBJ whole genome shotgun (WGS) entry which is preliminary data.</text>
</comment>
<proteinExistence type="inferred from homology"/>
<evidence type="ECO:0000256" key="2">
    <source>
        <dbReference type="ARBA" id="ARBA00023002"/>
    </source>
</evidence>
<dbReference type="RefSeq" id="WP_027314420.1">
    <property type="nucleotide sequence ID" value="NZ_JACIDC010000001.1"/>
</dbReference>
<dbReference type="FunFam" id="3.40.50.720:FF:000084">
    <property type="entry name" value="Short-chain dehydrogenase reductase"/>
    <property type="match status" value="1"/>
</dbReference>
<reference evidence="3 4" key="1">
    <citation type="submission" date="2020-08" db="EMBL/GenBank/DDBJ databases">
        <title>Genomic Encyclopedia of Type Strains, Phase IV (KMG-IV): sequencing the most valuable type-strain genomes for metagenomic binning, comparative biology and taxonomic classification.</title>
        <authorList>
            <person name="Goeker M."/>
        </authorList>
    </citation>
    <scope>NUCLEOTIDE SEQUENCE [LARGE SCALE GENOMIC DNA]</scope>
    <source>
        <strain evidence="3 4">DSM 15743</strain>
    </source>
</reference>
<dbReference type="InterPro" id="IPR036291">
    <property type="entry name" value="NAD(P)-bd_dom_sf"/>
</dbReference>
<evidence type="ECO:0000313" key="4">
    <source>
        <dbReference type="Proteomes" id="UP000519439"/>
    </source>
</evidence>
<dbReference type="AlphaFoldDB" id="A0A7W6ICU9"/>
<keyword evidence="2" id="KW-0560">Oxidoreductase</keyword>
<name>A0A7W6ICU9_9HYPH</name>
<gene>
    <name evidence="3" type="ORF">GGR34_000445</name>
</gene>